<evidence type="ECO:0000313" key="8">
    <source>
        <dbReference type="EMBL" id="MBF0935117.1"/>
    </source>
</evidence>
<evidence type="ECO:0000313" key="9">
    <source>
        <dbReference type="Proteomes" id="UP000757900"/>
    </source>
</evidence>
<dbReference type="InterPro" id="IPR032819">
    <property type="entry name" value="TruB_C"/>
</dbReference>
<reference evidence="8" key="1">
    <citation type="submission" date="2020-04" db="EMBL/GenBank/DDBJ databases">
        <title>Deep metagenomics examines the oral microbiome during advanced dental caries in children, revealing novel taxa and co-occurrences with host molecules.</title>
        <authorList>
            <person name="Baker J.L."/>
            <person name="Morton J.T."/>
            <person name="Dinis M."/>
            <person name="Alvarez R."/>
            <person name="Tran N.C."/>
            <person name="Knight R."/>
            <person name="Edlund A."/>
        </authorList>
    </citation>
    <scope>NUCLEOTIDE SEQUENCE</scope>
    <source>
        <strain evidence="8">JCVI_23_bin.16</strain>
    </source>
</reference>
<dbReference type="Gene3D" id="3.30.2350.10">
    <property type="entry name" value="Pseudouridine synthase"/>
    <property type="match status" value="1"/>
</dbReference>
<keyword evidence="3 5" id="KW-0819">tRNA processing</keyword>
<feature type="domain" description="Pseudouridine synthase II N-terminal" evidence="6">
    <location>
        <begin position="24"/>
        <end position="180"/>
    </location>
</feature>
<dbReference type="AlphaFoldDB" id="A0A929MPX9"/>
<comment type="catalytic activity">
    <reaction evidence="1 5">
        <text>uridine(55) in tRNA = pseudouridine(55) in tRNA</text>
        <dbReference type="Rhea" id="RHEA:42532"/>
        <dbReference type="Rhea" id="RHEA-COMP:10101"/>
        <dbReference type="Rhea" id="RHEA-COMP:10102"/>
        <dbReference type="ChEBI" id="CHEBI:65314"/>
        <dbReference type="ChEBI" id="CHEBI:65315"/>
        <dbReference type="EC" id="5.4.99.25"/>
    </reaction>
</comment>
<evidence type="ECO:0000256" key="1">
    <source>
        <dbReference type="ARBA" id="ARBA00000385"/>
    </source>
</evidence>
<dbReference type="GO" id="GO:0031119">
    <property type="term" value="P:tRNA pseudouridine synthesis"/>
    <property type="evidence" value="ECO:0007669"/>
    <property type="project" value="UniProtKB-UniRule"/>
</dbReference>
<dbReference type="Proteomes" id="UP000757900">
    <property type="component" value="Unassembled WGS sequence"/>
</dbReference>
<feature type="domain" description="tRNA pseudouridylate synthase B C-terminal" evidence="7">
    <location>
        <begin position="181"/>
        <end position="239"/>
    </location>
</feature>
<dbReference type="InterPro" id="IPR020103">
    <property type="entry name" value="PsdUridine_synth_cat_dom_sf"/>
</dbReference>
<sequence>MYHGILVINKPVGMTSHDVVFKLRKILRTKRIGHTGTLDPNVAGVLVCCIGQATKLVEDLMDGQKGYRGEITLGFSTETEDADGAPVERKRLEAPVAEAEIDAAMATFLGEIVQIPPYYSAVKVAGKRLYEYARAGQQVERPRRIARIDRFERLGASEFDPQEGLQRWSFDVQCGKGTYVRTLAVDLGAKLGYPSHMSHLVRYLTGGYSLSQAHSLEEVAQAAEEGRVGQILVPLDQAINFCPHYHLQESEWPMVKNGQVVPGTAFSQTIQQATACFYLGKVRAIYGPHPSKPGMLKPLKMFTYEEESR</sequence>
<dbReference type="EC" id="5.4.99.25" evidence="5"/>
<dbReference type="HAMAP" id="MF_01080">
    <property type="entry name" value="TruB_bact"/>
    <property type="match status" value="1"/>
</dbReference>
<dbReference type="InterPro" id="IPR014780">
    <property type="entry name" value="tRNA_psdUridine_synth_TruB"/>
</dbReference>
<proteinExistence type="inferred from homology"/>
<dbReference type="GO" id="GO:1990481">
    <property type="term" value="P:mRNA pseudouridine synthesis"/>
    <property type="evidence" value="ECO:0007669"/>
    <property type="project" value="TreeGrafter"/>
</dbReference>
<keyword evidence="4 5" id="KW-0413">Isomerase</keyword>
<dbReference type="NCBIfam" id="TIGR00431">
    <property type="entry name" value="TruB"/>
    <property type="match status" value="1"/>
</dbReference>
<dbReference type="EMBL" id="JABZFV010000133">
    <property type="protein sequence ID" value="MBF0935117.1"/>
    <property type="molecule type" value="Genomic_DNA"/>
</dbReference>
<gene>
    <name evidence="5 8" type="primary">truB</name>
    <name evidence="8" type="ORF">HXK00_05680</name>
</gene>
<comment type="similarity">
    <text evidence="2 5">Belongs to the pseudouridine synthase TruB family. Type 1 subfamily.</text>
</comment>
<dbReference type="PANTHER" id="PTHR13767:SF2">
    <property type="entry name" value="PSEUDOURIDYLATE SYNTHASE TRUB1"/>
    <property type="match status" value="1"/>
</dbReference>
<dbReference type="GO" id="GO:0003723">
    <property type="term" value="F:RNA binding"/>
    <property type="evidence" value="ECO:0007669"/>
    <property type="project" value="InterPro"/>
</dbReference>
<dbReference type="CDD" id="cd02573">
    <property type="entry name" value="PseudoU_synth_EcTruB"/>
    <property type="match status" value="1"/>
</dbReference>
<evidence type="ECO:0000256" key="3">
    <source>
        <dbReference type="ARBA" id="ARBA00022694"/>
    </source>
</evidence>
<evidence type="ECO:0000256" key="5">
    <source>
        <dbReference type="HAMAP-Rule" id="MF_01080"/>
    </source>
</evidence>
<feature type="active site" description="Nucleophile" evidence="5">
    <location>
        <position position="39"/>
    </location>
</feature>
<dbReference type="FunFam" id="3.30.2350.10:FF:000011">
    <property type="entry name" value="tRNA pseudouridine synthase B"/>
    <property type="match status" value="1"/>
</dbReference>
<dbReference type="SUPFAM" id="SSF55120">
    <property type="entry name" value="Pseudouridine synthase"/>
    <property type="match status" value="1"/>
</dbReference>
<evidence type="ECO:0000259" key="6">
    <source>
        <dbReference type="Pfam" id="PF01509"/>
    </source>
</evidence>
<comment type="function">
    <text evidence="5">Responsible for synthesis of pseudouridine from uracil-55 in the psi GC loop of transfer RNAs.</text>
</comment>
<dbReference type="InterPro" id="IPR002501">
    <property type="entry name" value="PsdUridine_synth_N"/>
</dbReference>
<evidence type="ECO:0000256" key="4">
    <source>
        <dbReference type="ARBA" id="ARBA00023235"/>
    </source>
</evidence>
<dbReference type="GO" id="GO:0160148">
    <property type="term" value="F:tRNA pseudouridine(55) synthase activity"/>
    <property type="evidence" value="ECO:0007669"/>
    <property type="project" value="UniProtKB-EC"/>
</dbReference>
<evidence type="ECO:0000259" key="7">
    <source>
        <dbReference type="Pfam" id="PF16198"/>
    </source>
</evidence>
<organism evidence="8 9">
    <name type="scientific">Abiotrophia defectiva</name>
    <name type="common">Streptococcus defectivus</name>
    <dbReference type="NCBI Taxonomy" id="46125"/>
    <lineage>
        <taxon>Bacteria</taxon>
        <taxon>Bacillati</taxon>
        <taxon>Bacillota</taxon>
        <taxon>Bacilli</taxon>
        <taxon>Lactobacillales</taxon>
        <taxon>Aerococcaceae</taxon>
        <taxon>Abiotrophia</taxon>
    </lineage>
</organism>
<dbReference type="Pfam" id="PF16198">
    <property type="entry name" value="TruB_C_2"/>
    <property type="match status" value="1"/>
</dbReference>
<accession>A0A929MPX9</accession>
<protein>
    <recommendedName>
        <fullName evidence="5">tRNA pseudouridine synthase B</fullName>
        <ecNumber evidence="5">5.4.99.25</ecNumber>
    </recommendedName>
    <alternativeName>
        <fullName evidence="5">tRNA pseudouridine(55) synthase</fullName>
        <shortName evidence="5">Psi55 synthase</shortName>
    </alternativeName>
    <alternativeName>
        <fullName evidence="5">tRNA pseudouridylate synthase</fullName>
    </alternativeName>
    <alternativeName>
        <fullName evidence="5">tRNA-uridine isomerase</fullName>
    </alternativeName>
</protein>
<comment type="caution">
    <text evidence="8">The sequence shown here is derived from an EMBL/GenBank/DDBJ whole genome shotgun (WGS) entry which is preliminary data.</text>
</comment>
<dbReference type="Pfam" id="PF01509">
    <property type="entry name" value="TruB_N"/>
    <property type="match status" value="1"/>
</dbReference>
<evidence type="ECO:0000256" key="2">
    <source>
        <dbReference type="ARBA" id="ARBA00005642"/>
    </source>
</evidence>
<name>A0A929MPX9_ABIDE</name>
<dbReference type="PANTHER" id="PTHR13767">
    <property type="entry name" value="TRNA-PSEUDOURIDINE SYNTHASE"/>
    <property type="match status" value="1"/>
</dbReference>